<dbReference type="Pfam" id="PF17678">
    <property type="entry name" value="Glyco_hydro_92N"/>
    <property type="match status" value="1"/>
</dbReference>
<dbReference type="InterPro" id="IPR050883">
    <property type="entry name" value="PNGase"/>
</dbReference>
<keyword evidence="3" id="KW-0106">Calcium</keyword>
<evidence type="ECO:0000313" key="7">
    <source>
        <dbReference type="Proteomes" id="UP001595935"/>
    </source>
</evidence>
<dbReference type="InterPro" id="IPR005887">
    <property type="entry name" value="GH92_a_mannosidase_put"/>
</dbReference>
<accession>A0ABV9PL33</accession>
<name>A0ABV9PL33_9FLAO</name>
<protein>
    <submittedName>
        <fullName evidence="6">GH92 family glycosyl hydrolase</fullName>
    </submittedName>
</protein>
<dbReference type="InterPro" id="IPR012939">
    <property type="entry name" value="Glyco_hydro_92"/>
</dbReference>
<gene>
    <name evidence="6" type="ORF">ACFO5S_17795</name>
</gene>
<dbReference type="RefSeq" id="WP_213259453.1">
    <property type="nucleotide sequence ID" value="NZ_JAGYWA010000007.1"/>
</dbReference>
<dbReference type="Gene3D" id="3.30.2080.10">
    <property type="entry name" value="GH92 mannosidase domain"/>
    <property type="match status" value="1"/>
</dbReference>
<dbReference type="NCBIfam" id="TIGR01180">
    <property type="entry name" value="aman2_put"/>
    <property type="match status" value="1"/>
</dbReference>
<evidence type="ECO:0000256" key="2">
    <source>
        <dbReference type="ARBA" id="ARBA00011245"/>
    </source>
</evidence>
<dbReference type="Gene3D" id="2.70.98.10">
    <property type="match status" value="1"/>
</dbReference>
<evidence type="ECO:0000259" key="5">
    <source>
        <dbReference type="Pfam" id="PF17678"/>
    </source>
</evidence>
<dbReference type="InterPro" id="IPR014718">
    <property type="entry name" value="GH-type_carb-bd"/>
</dbReference>
<sequence>MTIINSRKFLLGISVLMFSLTNTVIGQKKAIEKRNLIQYVDPMIGTAKMGHTYPGATVPFGSVQLSPETDTIAYSLNGKYNGDVYKYCAGYQYEDKTIVGFSHTHFSGTGHSDLGDFLIMPTTGKLQLNPGVASKPFSGYRSAFSHATEKAEPAYYSVLLEDHNIKAELTATTRVGMHQYTFPKSDEAHIILDLTSGIYNYDKKNVWTFVRIENDTLITGYRQTNGWARTRTVYFAMSFSKPIKSYGQAAQDKSVYRGFWGRFDQTKNFPEMAGQNLKLFFNFNTEEGEKIKIKMALSPVSSAGALENMKKEVPGWDFEKVKKQSQEVWNNELNKIQIEAIQKEDYVNFYTAMYHAFLGPTEYMDLDGNYKGLDMNVHKAQNFKNYTSYSLWDTYRALHPFFNIVQPTRNGDMVSSMLAHSEQSVHKMLPIWSHYANENWCMIGYHSVSVVADAIVKGNVNFDAEKALQMCVNTAKVSYYDGLEYYMKMGYVPEDKNGSSVSKTLEYAYDDWAIAQVAKKLGKTDIYNEFIERSKNYKNVYDEKTGFMRPKLNDGTFKKEFDPLDTHGQGFIEGNSWNYSLYVPQDPAEMIKMMGGNDKFNVRLDSLFNMHLPDKYFENTEDITREGIIGNYVHGNEPSHHVVYLYNWTNSPWKAQDKIRMILKKMYRNGADGLGGNDDFGQMSAWYIFSSLGFYPVAPGSDEYALGSPLVKNAVFNLENEKKFEVETVNQSDKNVFVSKVLLNGKQLDKPFLKHSDVMNGGKITFYMSNKPNKKNYQD</sequence>
<dbReference type="PANTHER" id="PTHR12143:SF39">
    <property type="entry name" value="SECRETED PROTEIN"/>
    <property type="match status" value="1"/>
</dbReference>
<evidence type="ECO:0000256" key="3">
    <source>
        <dbReference type="ARBA" id="ARBA00022837"/>
    </source>
</evidence>
<organism evidence="6 7">
    <name type="scientific">Flavobacterium branchiicola</name>
    <dbReference type="NCBI Taxonomy" id="1114875"/>
    <lineage>
        <taxon>Bacteria</taxon>
        <taxon>Pseudomonadati</taxon>
        <taxon>Bacteroidota</taxon>
        <taxon>Flavobacteriia</taxon>
        <taxon>Flavobacteriales</taxon>
        <taxon>Flavobacteriaceae</taxon>
        <taxon>Flavobacterium</taxon>
    </lineage>
</organism>
<evidence type="ECO:0000259" key="4">
    <source>
        <dbReference type="Pfam" id="PF07971"/>
    </source>
</evidence>
<dbReference type="GO" id="GO:0016787">
    <property type="term" value="F:hydrolase activity"/>
    <property type="evidence" value="ECO:0007669"/>
    <property type="project" value="UniProtKB-KW"/>
</dbReference>
<feature type="domain" description="Glycosyl hydrolase family 92 N-terminal" evidence="5">
    <location>
        <begin position="39"/>
        <end position="298"/>
    </location>
</feature>
<evidence type="ECO:0000313" key="6">
    <source>
        <dbReference type="EMBL" id="MFC4749308.1"/>
    </source>
</evidence>
<dbReference type="Gene3D" id="1.20.1050.60">
    <property type="entry name" value="alpha-1,2-mannosidase"/>
    <property type="match status" value="1"/>
</dbReference>
<keyword evidence="7" id="KW-1185">Reference proteome</keyword>
<dbReference type="Pfam" id="PF07971">
    <property type="entry name" value="Glyco_hydro_92"/>
    <property type="match status" value="1"/>
</dbReference>
<reference evidence="7" key="1">
    <citation type="journal article" date="2019" name="Int. J. Syst. Evol. Microbiol.">
        <title>The Global Catalogue of Microorganisms (GCM) 10K type strain sequencing project: providing services to taxonomists for standard genome sequencing and annotation.</title>
        <authorList>
            <consortium name="The Broad Institute Genomics Platform"/>
            <consortium name="The Broad Institute Genome Sequencing Center for Infectious Disease"/>
            <person name="Wu L."/>
            <person name="Ma J."/>
        </authorList>
    </citation>
    <scope>NUCLEOTIDE SEQUENCE [LARGE SCALE GENOMIC DNA]</scope>
    <source>
        <strain evidence="7">WYCCWR 13023</strain>
    </source>
</reference>
<dbReference type="Gene3D" id="1.20.1610.10">
    <property type="entry name" value="alpha-1,2-mannosidases domains"/>
    <property type="match status" value="1"/>
</dbReference>
<comment type="cofactor">
    <cofactor evidence="1">
        <name>Ca(2+)</name>
        <dbReference type="ChEBI" id="CHEBI:29108"/>
    </cofactor>
</comment>
<dbReference type="SUPFAM" id="SSF48208">
    <property type="entry name" value="Six-hairpin glycosidases"/>
    <property type="match status" value="1"/>
</dbReference>
<proteinExistence type="predicted"/>
<dbReference type="EMBL" id="JBHSGV010000007">
    <property type="protein sequence ID" value="MFC4749308.1"/>
    <property type="molecule type" value="Genomic_DNA"/>
</dbReference>
<comment type="subunit">
    <text evidence="2">Monomer.</text>
</comment>
<dbReference type="InterPro" id="IPR041371">
    <property type="entry name" value="GH92_N"/>
</dbReference>
<keyword evidence="6" id="KW-0378">Hydrolase</keyword>
<dbReference type="InterPro" id="IPR008928">
    <property type="entry name" value="6-hairpin_glycosidase_sf"/>
</dbReference>
<dbReference type="PANTHER" id="PTHR12143">
    <property type="entry name" value="PEPTIDE N-GLYCANASE PNGASE -RELATED"/>
    <property type="match status" value="1"/>
</dbReference>
<dbReference type="Proteomes" id="UP001595935">
    <property type="component" value="Unassembled WGS sequence"/>
</dbReference>
<comment type="caution">
    <text evidence="6">The sequence shown here is derived from an EMBL/GenBank/DDBJ whole genome shotgun (WGS) entry which is preliminary data.</text>
</comment>
<feature type="domain" description="Glycosyl hydrolase family 92" evidence="4">
    <location>
        <begin position="305"/>
        <end position="769"/>
    </location>
</feature>
<evidence type="ECO:0000256" key="1">
    <source>
        <dbReference type="ARBA" id="ARBA00001913"/>
    </source>
</evidence>